<dbReference type="InterPro" id="IPR017972">
    <property type="entry name" value="Cyt_P450_CS"/>
</dbReference>
<dbReference type="GO" id="GO:0020037">
    <property type="term" value="F:heme binding"/>
    <property type="evidence" value="ECO:0007669"/>
    <property type="project" value="InterPro"/>
</dbReference>
<sequence>MVPIFNSITLKLRDTISKKIGQGTQEIEMASWLSRTAFELIGQSGLGVSFDSLDDEEGAHPYSATIKNVVPLITKVFLWAHYLLPWAVRIGSREFRHAITKRSPWASMRYGEHLAYYMWNLSVKIFEEKKQALEKGDGAVSEQLTRGKDILSVLMNANMQADDENKLADNELLGQSALARTLDLLSTHPEVQDNLRQEIVEARQKNDGEEFTYDILENLPYLGAVCKEVLRLHPPVHRIIRTSNRDSVVPLGTPVTGTDGSQINEIFFPKGSDIYISLIASNRSEEIWGPDAKVWKPERWLSPLPSTVADARIPGVFANLMTFNAGSRSCIGFRFSQLEMKVVLAYLIESFKFEATGKEIIYDLSGVANPQVKDELDKGIQLPIKVTAVKSGL</sequence>
<name>A0AAW0CY82_9AGAR</name>
<comment type="cofactor">
    <cofactor evidence="1 13">
        <name>heme</name>
        <dbReference type="ChEBI" id="CHEBI:30413"/>
    </cofactor>
</comment>
<comment type="pathway">
    <text evidence="3">Secondary metabolite biosynthesis; terpenoid biosynthesis.</text>
</comment>
<proteinExistence type="inferred from homology"/>
<comment type="caution">
    <text evidence="15">The sequence shown here is derived from an EMBL/GenBank/DDBJ whole genome shotgun (WGS) entry which is preliminary data.</text>
</comment>
<dbReference type="InterPro" id="IPR001128">
    <property type="entry name" value="Cyt_P450"/>
</dbReference>
<dbReference type="AlphaFoldDB" id="A0AAW0CY82"/>
<dbReference type="PANTHER" id="PTHR24305">
    <property type="entry name" value="CYTOCHROME P450"/>
    <property type="match status" value="1"/>
</dbReference>
<evidence type="ECO:0000256" key="1">
    <source>
        <dbReference type="ARBA" id="ARBA00001971"/>
    </source>
</evidence>
<evidence type="ECO:0000256" key="6">
    <source>
        <dbReference type="ARBA" id="ARBA00022692"/>
    </source>
</evidence>
<gene>
    <name evidence="15" type="ORF">VNI00_008079</name>
</gene>
<evidence type="ECO:0000256" key="2">
    <source>
        <dbReference type="ARBA" id="ARBA00004370"/>
    </source>
</evidence>
<keyword evidence="11 14" id="KW-0503">Monooxygenase</keyword>
<comment type="similarity">
    <text evidence="4 14">Belongs to the cytochrome P450 family.</text>
</comment>
<keyword evidence="12" id="KW-0472">Membrane</keyword>
<evidence type="ECO:0000256" key="13">
    <source>
        <dbReference type="PIRSR" id="PIRSR602403-1"/>
    </source>
</evidence>
<reference evidence="15 16" key="1">
    <citation type="submission" date="2024-01" db="EMBL/GenBank/DDBJ databases">
        <title>A draft genome for a cacao thread blight-causing isolate of Paramarasmius palmivorus.</title>
        <authorList>
            <person name="Baruah I.K."/>
            <person name="Bukari Y."/>
            <person name="Amoako-Attah I."/>
            <person name="Meinhardt L.W."/>
            <person name="Bailey B.A."/>
            <person name="Cohen S.P."/>
        </authorList>
    </citation>
    <scope>NUCLEOTIDE SEQUENCE [LARGE SCALE GENOMIC DNA]</scope>
    <source>
        <strain evidence="15 16">GH-12</strain>
    </source>
</reference>
<protein>
    <recommendedName>
        <fullName evidence="17">Cytochrome P450</fullName>
    </recommendedName>
</protein>
<dbReference type="Gene3D" id="1.10.630.10">
    <property type="entry name" value="Cytochrome P450"/>
    <property type="match status" value="1"/>
</dbReference>
<keyword evidence="10 13" id="KW-0408">Iron</keyword>
<evidence type="ECO:0000256" key="4">
    <source>
        <dbReference type="ARBA" id="ARBA00010617"/>
    </source>
</evidence>
<keyword evidence="6" id="KW-0812">Transmembrane</keyword>
<dbReference type="InterPro" id="IPR050121">
    <property type="entry name" value="Cytochrome_P450_monoxygenase"/>
</dbReference>
<evidence type="ECO:0000256" key="3">
    <source>
        <dbReference type="ARBA" id="ARBA00004721"/>
    </source>
</evidence>
<evidence type="ECO:0000313" key="16">
    <source>
        <dbReference type="Proteomes" id="UP001383192"/>
    </source>
</evidence>
<dbReference type="GO" id="GO:0016705">
    <property type="term" value="F:oxidoreductase activity, acting on paired donors, with incorporation or reduction of molecular oxygen"/>
    <property type="evidence" value="ECO:0007669"/>
    <property type="project" value="InterPro"/>
</dbReference>
<evidence type="ECO:0000256" key="8">
    <source>
        <dbReference type="ARBA" id="ARBA00022989"/>
    </source>
</evidence>
<keyword evidence="16" id="KW-1185">Reference proteome</keyword>
<dbReference type="Proteomes" id="UP001383192">
    <property type="component" value="Unassembled WGS sequence"/>
</dbReference>
<dbReference type="EMBL" id="JAYKXP010000027">
    <property type="protein sequence ID" value="KAK7043913.1"/>
    <property type="molecule type" value="Genomic_DNA"/>
</dbReference>
<evidence type="ECO:0000256" key="5">
    <source>
        <dbReference type="ARBA" id="ARBA00022617"/>
    </source>
</evidence>
<dbReference type="GO" id="GO:0004497">
    <property type="term" value="F:monooxygenase activity"/>
    <property type="evidence" value="ECO:0007669"/>
    <property type="project" value="UniProtKB-KW"/>
</dbReference>
<dbReference type="PRINTS" id="PR00385">
    <property type="entry name" value="P450"/>
</dbReference>
<dbReference type="GO" id="GO:0016020">
    <property type="term" value="C:membrane"/>
    <property type="evidence" value="ECO:0007669"/>
    <property type="project" value="UniProtKB-SubCell"/>
</dbReference>
<evidence type="ECO:0000256" key="12">
    <source>
        <dbReference type="ARBA" id="ARBA00023136"/>
    </source>
</evidence>
<evidence type="ECO:0000313" key="15">
    <source>
        <dbReference type="EMBL" id="KAK7043913.1"/>
    </source>
</evidence>
<dbReference type="PROSITE" id="PS00086">
    <property type="entry name" value="CYTOCHROME_P450"/>
    <property type="match status" value="1"/>
</dbReference>
<dbReference type="PRINTS" id="PR00465">
    <property type="entry name" value="EP450IV"/>
</dbReference>
<evidence type="ECO:0000256" key="7">
    <source>
        <dbReference type="ARBA" id="ARBA00022723"/>
    </source>
</evidence>
<dbReference type="InterPro" id="IPR002403">
    <property type="entry name" value="Cyt_P450_E_grp-IV"/>
</dbReference>
<evidence type="ECO:0008006" key="17">
    <source>
        <dbReference type="Google" id="ProtNLM"/>
    </source>
</evidence>
<keyword evidence="7 13" id="KW-0479">Metal-binding</keyword>
<evidence type="ECO:0000256" key="14">
    <source>
        <dbReference type="RuleBase" id="RU000461"/>
    </source>
</evidence>
<keyword evidence="9 14" id="KW-0560">Oxidoreductase</keyword>
<accession>A0AAW0CY82</accession>
<evidence type="ECO:0000256" key="9">
    <source>
        <dbReference type="ARBA" id="ARBA00023002"/>
    </source>
</evidence>
<keyword evidence="5 13" id="KW-0349">Heme</keyword>
<dbReference type="GO" id="GO:0005506">
    <property type="term" value="F:iron ion binding"/>
    <property type="evidence" value="ECO:0007669"/>
    <property type="project" value="InterPro"/>
</dbReference>
<dbReference type="PANTHER" id="PTHR24305:SF166">
    <property type="entry name" value="CYTOCHROME P450 12A4, MITOCHONDRIAL-RELATED"/>
    <property type="match status" value="1"/>
</dbReference>
<dbReference type="InterPro" id="IPR036396">
    <property type="entry name" value="Cyt_P450_sf"/>
</dbReference>
<dbReference type="Pfam" id="PF00067">
    <property type="entry name" value="p450"/>
    <property type="match status" value="1"/>
</dbReference>
<feature type="binding site" description="axial binding residue" evidence="13">
    <location>
        <position position="330"/>
    </location>
    <ligand>
        <name>heme</name>
        <dbReference type="ChEBI" id="CHEBI:30413"/>
    </ligand>
    <ligandPart>
        <name>Fe</name>
        <dbReference type="ChEBI" id="CHEBI:18248"/>
    </ligandPart>
</feature>
<keyword evidence="8" id="KW-1133">Transmembrane helix</keyword>
<dbReference type="SUPFAM" id="SSF48264">
    <property type="entry name" value="Cytochrome P450"/>
    <property type="match status" value="1"/>
</dbReference>
<organism evidence="15 16">
    <name type="scientific">Paramarasmius palmivorus</name>
    <dbReference type="NCBI Taxonomy" id="297713"/>
    <lineage>
        <taxon>Eukaryota</taxon>
        <taxon>Fungi</taxon>
        <taxon>Dikarya</taxon>
        <taxon>Basidiomycota</taxon>
        <taxon>Agaricomycotina</taxon>
        <taxon>Agaricomycetes</taxon>
        <taxon>Agaricomycetidae</taxon>
        <taxon>Agaricales</taxon>
        <taxon>Marasmiineae</taxon>
        <taxon>Marasmiaceae</taxon>
        <taxon>Paramarasmius</taxon>
    </lineage>
</organism>
<evidence type="ECO:0000256" key="11">
    <source>
        <dbReference type="ARBA" id="ARBA00023033"/>
    </source>
</evidence>
<evidence type="ECO:0000256" key="10">
    <source>
        <dbReference type="ARBA" id="ARBA00023004"/>
    </source>
</evidence>
<comment type="subcellular location">
    <subcellularLocation>
        <location evidence="2">Membrane</location>
    </subcellularLocation>
</comment>